<name>A0A928VK42_9CYAN</name>
<feature type="signal peptide" evidence="1">
    <location>
        <begin position="1"/>
        <end position="35"/>
    </location>
</feature>
<evidence type="ECO:0008006" key="4">
    <source>
        <dbReference type="Google" id="ProtNLM"/>
    </source>
</evidence>
<accession>A0A928VK42</accession>
<gene>
    <name evidence="2" type="ORF">IQ266_08700</name>
</gene>
<dbReference type="AlphaFoldDB" id="A0A928VK42"/>
<dbReference type="Proteomes" id="UP000625316">
    <property type="component" value="Unassembled WGS sequence"/>
</dbReference>
<reference evidence="2" key="1">
    <citation type="submission" date="2020-10" db="EMBL/GenBank/DDBJ databases">
        <authorList>
            <person name="Castelo-Branco R."/>
            <person name="Eusebio N."/>
            <person name="Adriana R."/>
            <person name="Vieira A."/>
            <person name="Brugerolle De Fraissinette N."/>
            <person name="Rezende De Castro R."/>
            <person name="Schneider M.P."/>
            <person name="Vasconcelos V."/>
            <person name="Leao P.N."/>
        </authorList>
    </citation>
    <scope>NUCLEOTIDE SEQUENCE</scope>
    <source>
        <strain evidence="2">LEGE 11480</strain>
    </source>
</reference>
<dbReference type="RefSeq" id="WP_264324622.1">
    <property type="nucleotide sequence ID" value="NZ_JADEXQ010000022.1"/>
</dbReference>
<comment type="caution">
    <text evidence="2">The sequence shown here is derived from an EMBL/GenBank/DDBJ whole genome shotgun (WGS) entry which is preliminary data.</text>
</comment>
<organism evidence="2 3">
    <name type="scientific">Romeriopsis navalis LEGE 11480</name>
    <dbReference type="NCBI Taxonomy" id="2777977"/>
    <lineage>
        <taxon>Bacteria</taxon>
        <taxon>Bacillati</taxon>
        <taxon>Cyanobacteriota</taxon>
        <taxon>Cyanophyceae</taxon>
        <taxon>Leptolyngbyales</taxon>
        <taxon>Leptolyngbyaceae</taxon>
        <taxon>Romeriopsis</taxon>
        <taxon>Romeriopsis navalis</taxon>
    </lineage>
</organism>
<sequence length="287" mass="30624">MKTANPVRWRHAKRISAVSIAITVTILGGMNPAKADENVIVNFEDASSRGLSDNQAVTDQYIREGFTFGLDNDLDGVIDAGSSAALEQTGADTTSGFISKTNGKDAAADGYYDEANGITYADRLGTNFLRTGGLGGNGGNLLISYTNGTSAASGELWDIDGGGNRQEQWLVQALNKDGDIVETITSPLGIDTKGDYESRPWMWSFERESADIKAIRMVFSGEGKASSVGLAFDNFSAYSVERPVGATVTPVPYELESSLGLMGVAGIIGYRKFKSKLKRSQTPVTFN</sequence>
<proteinExistence type="predicted"/>
<keyword evidence="1" id="KW-0732">Signal</keyword>
<evidence type="ECO:0000313" key="2">
    <source>
        <dbReference type="EMBL" id="MBE9029805.1"/>
    </source>
</evidence>
<evidence type="ECO:0000313" key="3">
    <source>
        <dbReference type="Proteomes" id="UP000625316"/>
    </source>
</evidence>
<keyword evidence="3" id="KW-1185">Reference proteome</keyword>
<protein>
    <recommendedName>
        <fullName evidence="4">PEP-CTERM sorting domain-containing protein</fullName>
    </recommendedName>
</protein>
<feature type="chain" id="PRO_5037313038" description="PEP-CTERM sorting domain-containing protein" evidence="1">
    <location>
        <begin position="36"/>
        <end position="287"/>
    </location>
</feature>
<dbReference type="EMBL" id="JADEXQ010000022">
    <property type="protein sequence ID" value="MBE9029805.1"/>
    <property type="molecule type" value="Genomic_DNA"/>
</dbReference>
<evidence type="ECO:0000256" key="1">
    <source>
        <dbReference type="SAM" id="SignalP"/>
    </source>
</evidence>